<comment type="caution">
    <text evidence="2">The sequence shown here is derived from an EMBL/GenBank/DDBJ whole genome shotgun (WGS) entry which is preliminary data.</text>
</comment>
<name>A0ABY2H1S8_9HYPO</name>
<proteinExistence type="predicted"/>
<dbReference type="RefSeq" id="XP_073558409.1">
    <property type="nucleotide sequence ID" value="XM_073703083.1"/>
</dbReference>
<evidence type="ECO:0000313" key="2">
    <source>
        <dbReference type="EMBL" id="TFB02208.1"/>
    </source>
</evidence>
<reference evidence="2 3" key="1">
    <citation type="submission" date="2018-01" db="EMBL/GenBank/DDBJ databases">
        <title>Genome characterization of the sugarcane-associated fungus Trichoderma ghanense CCMA-1212 and their application in lignocelulose bioconversion.</title>
        <authorList>
            <person name="Steindorff A.S."/>
            <person name="Mendes T.D."/>
            <person name="Vilela E.S.D."/>
            <person name="Rodrigues D.S."/>
            <person name="Formighieri E.F."/>
            <person name="Melo I.S."/>
            <person name="Favaro L.C.L."/>
        </authorList>
    </citation>
    <scope>NUCLEOTIDE SEQUENCE [LARGE SCALE GENOMIC DNA]</scope>
    <source>
        <strain evidence="2 3">CCMA-1212</strain>
    </source>
</reference>
<feature type="compositionally biased region" description="Basic and acidic residues" evidence="1">
    <location>
        <begin position="328"/>
        <end position="345"/>
    </location>
</feature>
<dbReference type="GeneID" id="300577533"/>
<evidence type="ECO:0000313" key="3">
    <source>
        <dbReference type="Proteomes" id="UP001642720"/>
    </source>
</evidence>
<evidence type="ECO:0000256" key="1">
    <source>
        <dbReference type="SAM" id="MobiDB-lite"/>
    </source>
</evidence>
<dbReference type="Proteomes" id="UP001642720">
    <property type="component" value="Unassembled WGS sequence"/>
</dbReference>
<keyword evidence="3" id="KW-1185">Reference proteome</keyword>
<accession>A0ABY2H1S8</accession>
<feature type="region of interest" description="Disordered" evidence="1">
    <location>
        <begin position="325"/>
        <end position="345"/>
    </location>
</feature>
<protein>
    <submittedName>
        <fullName evidence="2">Uncharacterized protein</fullName>
    </submittedName>
</protein>
<organism evidence="2 3">
    <name type="scientific">Trichoderma ghanense</name>
    <dbReference type="NCBI Taxonomy" id="65468"/>
    <lineage>
        <taxon>Eukaryota</taxon>
        <taxon>Fungi</taxon>
        <taxon>Dikarya</taxon>
        <taxon>Ascomycota</taxon>
        <taxon>Pezizomycotina</taxon>
        <taxon>Sordariomycetes</taxon>
        <taxon>Hypocreomycetidae</taxon>
        <taxon>Hypocreales</taxon>
        <taxon>Hypocreaceae</taxon>
        <taxon>Trichoderma</taxon>
    </lineage>
</organism>
<sequence length="593" mass="60567">MRLTGDGLKEGRNLLVGLLEKVDELADDATVAAVEESGGDTSVSGTTGTTNAVHVVVNVGGKVIVDDVGDVGNIETTSRDSGGNQDGAASVAEVLESALTLTLGPVSVNGGGGEALVDEEVGQRVGHALGLDEDQGQTTGVGVEDVEKDRALVNVLDELDLLGNVLRGGTNTADGQEDVVLEEVPGEHLDVAGEGGREHERLSVSDGRHVLTLDDAADLGLETHVQHAIGLVEHEILNVAQGDAASLYEIHESAGSGNKKVATALDLAELGANVGTTVDDARADPRSVRELAGLVVDLRNKLSSGGEDQRRGVSLALTAKLSSSVGGDSRRTVDESLRQDGEKETTSLARTSLGTSHQVTTTHDDGDGVFLDRSGHLVAGHLNVAAQVLVQRGGGELVDGLGDVTARGFDGDIVVLLKVDTGVLLGRVVGSAKELALDTRVRRARDVLAVSPLSVSRAASSVVTAAVAFVTTTAARVATTTTPTTTASTVALVATARSLAVPVAALSTAGELLALSVVNVSDAQPRYDERCPGAVVQTSGGAVSDGSVAASTASHVRRNVGSSLRGRLRAVAVEVEAAHVELVCHAGNSGFRW</sequence>
<gene>
    <name evidence="2" type="ORF">CCMA1212_005838</name>
</gene>
<dbReference type="EMBL" id="PPTA01000007">
    <property type="protein sequence ID" value="TFB02208.1"/>
    <property type="molecule type" value="Genomic_DNA"/>
</dbReference>